<evidence type="ECO:0000256" key="2">
    <source>
        <dbReference type="ARBA" id="ARBA00022490"/>
    </source>
</evidence>
<evidence type="ECO:0000313" key="6">
    <source>
        <dbReference type="EMBL" id="KAK4785349.1"/>
    </source>
</evidence>
<proteinExistence type="predicted"/>
<evidence type="ECO:0000256" key="5">
    <source>
        <dbReference type="SAM" id="Coils"/>
    </source>
</evidence>
<accession>A0AAN7LIJ2</accession>
<dbReference type="GO" id="GO:0005876">
    <property type="term" value="C:spindle microtubule"/>
    <property type="evidence" value="ECO:0007669"/>
    <property type="project" value="TreeGrafter"/>
</dbReference>
<dbReference type="GO" id="GO:0090307">
    <property type="term" value="P:mitotic spindle assembly"/>
    <property type="evidence" value="ECO:0007669"/>
    <property type="project" value="TreeGrafter"/>
</dbReference>
<keyword evidence="7" id="KW-1185">Reference proteome</keyword>
<reference evidence="6 7" key="1">
    <citation type="journal article" date="2023" name="Hortic Res">
        <title>Pangenome of water caltrop reveals structural variations and asymmetric subgenome divergence after allopolyploidization.</title>
        <authorList>
            <person name="Zhang X."/>
            <person name="Chen Y."/>
            <person name="Wang L."/>
            <person name="Yuan Y."/>
            <person name="Fang M."/>
            <person name="Shi L."/>
            <person name="Lu R."/>
            <person name="Comes H.P."/>
            <person name="Ma Y."/>
            <person name="Chen Y."/>
            <person name="Huang G."/>
            <person name="Zhou Y."/>
            <person name="Zheng Z."/>
            <person name="Qiu Y."/>
        </authorList>
    </citation>
    <scope>NUCLEOTIDE SEQUENCE [LARGE SCALE GENOMIC DNA]</scope>
    <source>
        <strain evidence="6">F231</strain>
    </source>
</reference>
<dbReference type="GO" id="GO:0072686">
    <property type="term" value="C:mitotic spindle"/>
    <property type="evidence" value="ECO:0007669"/>
    <property type="project" value="TreeGrafter"/>
</dbReference>
<evidence type="ECO:0000256" key="3">
    <source>
        <dbReference type="ARBA" id="ARBA00023175"/>
    </source>
</evidence>
<keyword evidence="2" id="KW-0963">Cytoplasm</keyword>
<evidence type="ECO:0000256" key="4">
    <source>
        <dbReference type="ARBA" id="ARBA00023212"/>
    </source>
</evidence>
<gene>
    <name evidence="6" type="ORF">SAY86_002038</name>
</gene>
<dbReference type="PANTHER" id="PTHR47970:SF9">
    <property type="entry name" value="KINESIN-LIKE PROTEIN KIN-5D"/>
    <property type="match status" value="1"/>
</dbReference>
<dbReference type="GO" id="GO:0051231">
    <property type="term" value="P:spindle elongation"/>
    <property type="evidence" value="ECO:0007669"/>
    <property type="project" value="TreeGrafter"/>
</dbReference>
<dbReference type="AlphaFoldDB" id="A0AAN7LIJ2"/>
<evidence type="ECO:0000313" key="7">
    <source>
        <dbReference type="Proteomes" id="UP001346149"/>
    </source>
</evidence>
<keyword evidence="4" id="KW-0206">Cytoskeleton</keyword>
<dbReference type="PANTHER" id="PTHR47970">
    <property type="entry name" value="KINESIN-LIKE PROTEIN KIF11"/>
    <property type="match status" value="1"/>
</dbReference>
<organism evidence="6 7">
    <name type="scientific">Trapa natans</name>
    <name type="common">Water chestnut</name>
    <dbReference type="NCBI Taxonomy" id="22666"/>
    <lineage>
        <taxon>Eukaryota</taxon>
        <taxon>Viridiplantae</taxon>
        <taxon>Streptophyta</taxon>
        <taxon>Embryophyta</taxon>
        <taxon>Tracheophyta</taxon>
        <taxon>Spermatophyta</taxon>
        <taxon>Magnoliopsida</taxon>
        <taxon>eudicotyledons</taxon>
        <taxon>Gunneridae</taxon>
        <taxon>Pentapetalae</taxon>
        <taxon>rosids</taxon>
        <taxon>malvids</taxon>
        <taxon>Myrtales</taxon>
        <taxon>Lythraceae</taxon>
        <taxon>Trapa</taxon>
    </lineage>
</organism>
<comment type="caution">
    <text evidence="6">The sequence shown here is derived from an EMBL/GenBank/DDBJ whole genome shotgun (WGS) entry which is preliminary data.</text>
</comment>
<keyword evidence="3" id="KW-0505">Motor protein</keyword>
<dbReference type="Proteomes" id="UP001346149">
    <property type="component" value="Unassembled WGS sequence"/>
</dbReference>
<name>A0AAN7LIJ2_TRANT</name>
<dbReference type="InterPro" id="IPR047149">
    <property type="entry name" value="KIF11-like"/>
</dbReference>
<dbReference type="EMBL" id="JAXQNO010000013">
    <property type="protein sequence ID" value="KAK4785349.1"/>
    <property type="molecule type" value="Genomic_DNA"/>
</dbReference>
<dbReference type="GO" id="GO:0008574">
    <property type="term" value="F:plus-end-directed microtubule motor activity"/>
    <property type="evidence" value="ECO:0007669"/>
    <property type="project" value="TreeGrafter"/>
</dbReference>
<keyword evidence="5" id="KW-0175">Coiled coil</keyword>
<feature type="coiled-coil region" evidence="5">
    <location>
        <begin position="74"/>
        <end position="108"/>
    </location>
</feature>
<protein>
    <submittedName>
        <fullName evidence="6">Uncharacterized protein</fullName>
    </submittedName>
</protein>
<comment type="subcellular location">
    <subcellularLocation>
        <location evidence="1">Cytoplasm</location>
        <location evidence="1">Cytoskeleton</location>
    </subcellularLocation>
</comment>
<sequence length="452" mass="50975">MEEDMQSFALTKTMATEGLRGQLGKLKTMHHSSIKTLNNIILELDGNSQSAFTDINFEVSKNCSSMEDLIPRIASEADKLLNDLQINLRKQEERLNAYAQQQREAHTRALDTARSVSKMTANFFTTLDLHAAKLNQIMDEALSVNDQKLSEFEKKFEEHSAKEERELLEKVAELLANSHRKKKKLVQSAVLGIQESAVIRASKLQQGIADVQASTSTVKAEWIAHMEKTESQYMEDTETVEYGKKELEVVLEECLEKAKRGAEQWNKAQEAVIDLEKCKVASVESIVRRGMEVNRNLSSQFCSTLVIALEGVDTANKDIILSIDHSLKLDHDACENLSSTTVPCHEDLEELEEDHYNQIVETKNAGKCLIDEYALDEPSCSTPRKRSFNLPSTASIEEMRTPAFDELFKPFWDIRQSKLAKGELKHVNEAEASVAATVHCCRDPRIPFTIIN</sequence>
<evidence type="ECO:0000256" key="1">
    <source>
        <dbReference type="ARBA" id="ARBA00004245"/>
    </source>
</evidence>